<proteinExistence type="inferred from homology"/>
<dbReference type="SUPFAM" id="SSF52540">
    <property type="entry name" value="P-loop containing nucleoside triphosphate hydrolases"/>
    <property type="match status" value="2"/>
</dbReference>
<organism evidence="12 13">
    <name type="scientific">Stylosanthes scabra</name>
    <dbReference type="NCBI Taxonomy" id="79078"/>
    <lineage>
        <taxon>Eukaryota</taxon>
        <taxon>Viridiplantae</taxon>
        <taxon>Streptophyta</taxon>
        <taxon>Embryophyta</taxon>
        <taxon>Tracheophyta</taxon>
        <taxon>Spermatophyta</taxon>
        <taxon>Magnoliopsida</taxon>
        <taxon>eudicotyledons</taxon>
        <taxon>Gunneridae</taxon>
        <taxon>Pentapetalae</taxon>
        <taxon>rosids</taxon>
        <taxon>fabids</taxon>
        <taxon>Fabales</taxon>
        <taxon>Fabaceae</taxon>
        <taxon>Papilionoideae</taxon>
        <taxon>50 kb inversion clade</taxon>
        <taxon>dalbergioids sensu lato</taxon>
        <taxon>Dalbergieae</taxon>
        <taxon>Pterocarpus clade</taxon>
        <taxon>Stylosanthes</taxon>
    </lineage>
</organism>
<sequence>MFLDKNKDYVVAEHQDLLTASKCIFVAGLFPPSPQESSKSSKFSSIGSRFKLQLQSLMETLNSTEPHYIRCVKPNNVLKPAIFENLNIIQQLRCGGVLEAIRISCAGYPTRRTFYEFLNRFGVLAPEVLDGNYDDKVACQTILDKMGMKGYQIGKTKVFLRAGQMAELDARRAEVLGNAARVIQRQIRTHIARKEFRELRQAAVCFQSNLRGILARKLYEKLRREAAALKIEKNFKGYVARRSFLSIRSSAIIIQTGLRAMKARDEFRFRKQTKAAIHIQANLRRQIAFSYYRKLQKAAIVTQCGWRRRVARRELRMLKMAARETGALKEAKDKLEKRVEELTWRLQIEKRLRTDLEEEKAQEVAKLQDALHAMQIKLDEANARAVKEREAARKAIEEAPPVIKETPVLIQDTEKINSLTSEVNSLKESLLLEIRAKEEARKAQTEAEARNEELVKKVEDSDRKVEQLQELVQRLEEKISNSESENQVLRQQALAVSPTGKALTARPRTMIIQRIPENGNTPNGDAKIGSDMVLAVSNVREPESEGKPQKSLNEKQQENQDLLIKCISKDLGFSGGKPVAACVIYKCLLHWRSFEVERTSVFDRIIQTIASAVEVQDNTDVLAYWLSNTSTLLLLLQRTLKASGAASLTPQRRRTASSSLFGRMSQGLRASPQTAGLPFLNGRGLSRLDDLRQVEAKYPALLFKQQLTAFLEKIYGMIRDNLKKEISPLLGLCIQAPRTSRQSLVKGRSQANAVAQQALIAHWQSIVKSLNNSLNIMKANYVPPFLVRKVFTQIFSFINVQLFNSLLLRRECCSFSNGEYVKTGLAELELWCVDATEEYTGSAWEELKHIRQAVGFLVIHQKPRKSLNEITKELCPVGAFFLCINY</sequence>
<dbReference type="Pfam" id="PF01843">
    <property type="entry name" value="DIL"/>
    <property type="match status" value="1"/>
</dbReference>
<gene>
    <name evidence="12" type="ORF">PIB30_062642</name>
</gene>
<evidence type="ECO:0000256" key="6">
    <source>
        <dbReference type="ARBA" id="ARBA00023175"/>
    </source>
</evidence>
<dbReference type="Gene3D" id="1.20.5.190">
    <property type="match status" value="3"/>
</dbReference>
<comment type="similarity">
    <text evidence="8">Belongs to the TRAFAC class myosin-kinesin ATPase superfamily. Myosin family.</text>
</comment>
<dbReference type="Gene3D" id="3.40.850.10">
    <property type="entry name" value="Kinesin motor domain"/>
    <property type="match status" value="1"/>
</dbReference>
<keyword evidence="13" id="KW-1185">Reference proteome</keyword>
<dbReference type="InterPro" id="IPR000048">
    <property type="entry name" value="IQ_motif_EF-hand-BS"/>
</dbReference>
<evidence type="ECO:0000313" key="13">
    <source>
        <dbReference type="Proteomes" id="UP001341840"/>
    </source>
</evidence>
<dbReference type="CDD" id="cd15475">
    <property type="entry name" value="MyosinXI_CBD"/>
    <property type="match status" value="1"/>
</dbReference>
<comment type="caution">
    <text evidence="8">Lacks conserved residue(s) required for the propagation of feature annotation.</text>
</comment>
<dbReference type="InterPro" id="IPR002710">
    <property type="entry name" value="Dilute_dom"/>
</dbReference>
<evidence type="ECO:0000259" key="10">
    <source>
        <dbReference type="PROSITE" id="PS51126"/>
    </source>
</evidence>
<evidence type="ECO:0000256" key="8">
    <source>
        <dbReference type="PROSITE-ProRule" id="PRU00782"/>
    </source>
</evidence>
<evidence type="ECO:0000256" key="5">
    <source>
        <dbReference type="ARBA" id="ARBA00023123"/>
    </source>
</evidence>
<dbReference type="PANTHER" id="PTHR13140">
    <property type="entry name" value="MYOSIN"/>
    <property type="match status" value="1"/>
</dbReference>
<keyword evidence="7 8" id="KW-0009">Actin-binding</keyword>
<dbReference type="PROSITE" id="PS50096">
    <property type="entry name" value="IQ"/>
    <property type="match status" value="6"/>
</dbReference>
<keyword evidence="5 8" id="KW-0518">Myosin</keyword>
<accession>A0ABU6WMV0</accession>
<feature type="domain" description="Dilute" evidence="10">
    <location>
        <begin position="603"/>
        <end position="886"/>
    </location>
</feature>
<keyword evidence="6" id="KW-0505">Motor protein</keyword>
<dbReference type="EMBL" id="JASCZI010181827">
    <property type="protein sequence ID" value="MED6186013.1"/>
    <property type="molecule type" value="Genomic_DNA"/>
</dbReference>
<evidence type="ECO:0000259" key="11">
    <source>
        <dbReference type="PROSITE" id="PS51456"/>
    </source>
</evidence>
<evidence type="ECO:0000313" key="12">
    <source>
        <dbReference type="EMBL" id="MED6186013.1"/>
    </source>
</evidence>
<dbReference type="InterPro" id="IPR037975">
    <property type="entry name" value="MyosinXI_CBD"/>
</dbReference>
<dbReference type="SMART" id="SM00242">
    <property type="entry name" value="MYSc"/>
    <property type="match status" value="1"/>
</dbReference>
<dbReference type="Pfam" id="PF00612">
    <property type="entry name" value="IQ"/>
    <property type="match status" value="4"/>
</dbReference>
<dbReference type="PANTHER" id="PTHR13140:SF772">
    <property type="entry name" value="MYOSIN-17"/>
    <property type="match status" value="1"/>
</dbReference>
<keyword evidence="3" id="KW-0112">Calmodulin-binding</keyword>
<protein>
    <submittedName>
        <fullName evidence="12">Uncharacterized protein</fullName>
    </submittedName>
</protein>
<dbReference type="SMART" id="SM00015">
    <property type="entry name" value="IQ"/>
    <property type="match status" value="6"/>
</dbReference>
<dbReference type="PROSITE" id="PS51456">
    <property type="entry name" value="MYOSIN_MOTOR"/>
    <property type="match status" value="1"/>
</dbReference>
<dbReference type="InterPro" id="IPR036961">
    <property type="entry name" value="Kinesin_motor_dom_sf"/>
</dbReference>
<dbReference type="Pfam" id="PF00063">
    <property type="entry name" value="Myosin_head"/>
    <property type="match status" value="1"/>
</dbReference>
<dbReference type="Gene3D" id="3.30.70.1590">
    <property type="match status" value="1"/>
</dbReference>
<evidence type="ECO:0000256" key="1">
    <source>
        <dbReference type="ARBA" id="ARBA00022741"/>
    </source>
</evidence>
<feature type="coiled-coil region" evidence="9">
    <location>
        <begin position="433"/>
        <end position="492"/>
    </location>
</feature>
<keyword evidence="2" id="KW-0067">ATP-binding</keyword>
<keyword evidence="1" id="KW-0547">Nucleotide-binding</keyword>
<evidence type="ECO:0000256" key="2">
    <source>
        <dbReference type="ARBA" id="ARBA00022840"/>
    </source>
</evidence>
<dbReference type="InterPro" id="IPR027417">
    <property type="entry name" value="P-loop_NTPase"/>
</dbReference>
<reference evidence="12 13" key="1">
    <citation type="journal article" date="2023" name="Plants (Basel)">
        <title>Bridging the Gap: Combining Genomics and Transcriptomics Approaches to Understand Stylosanthes scabra, an Orphan Legume from the Brazilian Caatinga.</title>
        <authorList>
            <person name="Ferreira-Neto J.R.C."/>
            <person name="da Silva M.D."/>
            <person name="Binneck E."/>
            <person name="de Melo N.F."/>
            <person name="da Silva R.H."/>
            <person name="de Melo A.L.T.M."/>
            <person name="Pandolfi V."/>
            <person name="Bustamante F.O."/>
            <person name="Brasileiro-Vidal A.C."/>
            <person name="Benko-Iseppon A.M."/>
        </authorList>
    </citation>
    <scope>NUCLEOTIDE SEQUENCE [LARGE SCALE GENOMIC DNA]</scope>
    <source>
        <tissue evidence="12">Leaves</tissue>
    </source>
</reference>
<evidence type="ECO:0000256" key="9">
    <source>
        <dbReference type="SAM" id="Coils"/>
    </source>
</evidence>
<dbReference type="Proteomes" id="UP001341840">
    <property type="component" value="Unassembled WGS sequence"/>
</dbReference>
<evidence type="ECO:0000256" key="4">
    <source>
        <dbReference type="ARBA" id="ARBA00023054"/>
    </source>
</evidence>
<comment type="caution">
    <text evidence="12">The sequence shown here is derived from an EMBL/GenBank/DDBJ whole genome shotgun (WGS) entry which is preliminary data.</text>
</comment>
<evidence type="ECO:0000256" key="7">
    <source>
        <dbReference type="ARBA" id="ARBA00023203"/>
    </source>
</evidence>
<dbReference type="InterPro" id="IPR001609">
    <property type="entry name" value="Myosin_head_motor_dom-like"/>
</dbReference>
<evidence type="ECO:0000256" key="3">
    <source>
        <dbReference type="ARBA" id="ARBA00022860"/>
    </source>
</evidence>
<feature type="coiled-coil region" evidence="9">
    <location>
        <begin position="318"/>
        <end position="398"/>
    </location>
</feature>
<feature type="region of interest" description="Actin-binding" evidence="8">
    <location>
        <begin position="54"/>
        <end position="76"/>
    </location>
</feature>
<dbReference type="PROSITE" id="PS51126">
    <property type="entry name" value="DILUTE"/>
    <property type="match status" value="1"/>
</dbReference>
<keyword evidence="4 9" id="KW-0175">Coiled coil</keyword>
<name>A0ABU6WMV0_9FABA</name>
<feature type="domain" description="Myosin motor" evidence="11">
    <location>
        <begin position="1"/>
        <end position="173"/>
    </location>
</feature>
<dbReference type="SMART" id="SM01132">
    <property type="entry name" value="DIL"/>
    <property type="match status" value="1"/>
</dbReference>